<accession>A0A1R0KFR7</accession>
<gene>
    <name evidence="2" type="ORF">BS329_37005</name>
</gene>
<evidence type="ECO:0000256" key="1">
    <source>
        <dbReference type="SAM" id="MobiDB-lite"/>
    </source>
</evidence>
<dbReference type="RefSeq" id="WP_076167661.1">
    <property type="nucleotide sequence ID" value="NZ_JBEZVB010000032.1"/>
</dbReference>
<dbReference type="Proteomes" id="UP000187486">
    <property type="component" value="Unassembled WGS sequence"/>
</dbReference>
<evidence type="ECO:0000313" key="3">
    <source>
        <dbReference type="Proteomes" id="UP000187486"/>
    </source>
</evidence>
<dbReference type="OrthoDB" id="5185175at2"/>
<dbReference type="EMBL" id="MQUQ01000027">
    <property type="protein sequence ID" value="OLZ44282.1"/>
    <property type="molecule type" value="Genomic_DNA"/>
</dbReference>
<keyword evidence="3" id="KW-1185">Reference proteome</keyword>
<dbReference type="AlphaFoldDB" id="A0A1R0KFR7"/>
<sequence length="290" mass="31056">MRYASFGWLPEQDTLDWHTTSINGERLTVKASKFVPDPANGAGAALPAAHVEVRLYAAGVVPMTDRPIETRLPGEYTRMVPYGPVTGAPAVNGAPAYWVEIPGDSETLILKWRYARGGWAELATSRLSGDPRETAHRIAGALRIDGTERLRFPFQLTGLPAEFRPVAGEVEEGGPGGPWHATLDLSFRPAQHGPTLSVSVHPGTDVRAPNTTVDGHPARHDTLSKNHLGAPQYSDRLSVSDLDGLQADLFIDATSASGAAPLGPDGVLGVYRGLTVHADRARWTGQPVVR</sequence>
<feature type="region of interest" description="Disordered" evidence="1">
    <location>
        <begin position="210"/>
        <end position="229"/>
    </location>
</feature>
<reference evidence="2 3" key="1">
    <citation type="submission" date="2016-01" db="EMBL/GenBank/DDBJ databases">
        <title>Amycolatopsis coloradensis genome sequencing and assembly.</title>
        <authorList>
            <person name="Mayilraj S."/>
        </authorList>
    </citation>
    <scope>NUCLEOTIDE SEQUENCE [LARGE SCALE GENOMIC DNA]</scope>
    <source>
        <strain evidence="2 3">DSM 44225</strain>
    </source>
</reference>
<organism evidence="2 3">
    <name type="scientific">Amycolatopsis coloradensis</name>
    <dbReference type="NCBI Taxonomy" id="76021"/>
    <lineage>
        <taxon>Bacteria</taxon>
        <taxon>Bacillati</taxon>
        <taxon>Actinomycetota</taxon>
        <taxon>Actinomycetes</taxon>
        <taxon>Pseudonocardiales</taxon>
        <taxon>Pseudonocardiaceae</taxon>
        <taxon>Amycolatopsis</taxon>
    </lineage>
</organism>
<evidence type="ECO:0000313" key="2">
    <source>
        <dbReference type="EMBL" id="OLZ44282.1"/>
    </source>
</evidence>
<name>A0A1R0KFR7_9PSEU</name>
<proteinExistence type="predicted"/>
<comment type="caution">
    <text evidence="2">The sequence shown here is derived from an EMBL/GenBank/DDBJ whole genome shotgun (WGS) entry which is preliminary data.</text>
</comment>
<protein>
    <submittedName>
        <fullName evidence="2">Uncharacterized protein</fullName>
    </submittedName>
</protein>